<keyword evidence="6" id="KW-1185">Reference proteome</keyword>
<proteinExistence type="predicted"/>
<dbReference type="Pfam" id="PF13412">
    <property type="entry name" value="HTH_24"/>
    <property type="match status" value="1"/>
</dbReference>
<dbReference type="SUPFAM" id="SSF54909">
    <property type="entry name" value="Dimeric alpha+beta barrel"/>
    <property type="match status" value="1"/>
</dbReference>
<dbReference type="Gene3D" id="1.10.10.10">
    <property type="entry name" value="Winged helix-like DNA-binding domain superfamily/Winged helix DNA-binding domain"/>
    <property type="match status" value="1"/>
</dbReference>
<evidence type="ECO:0000313" key="6">
    <source>
        <dbReference type="Proteomes" id="UP000003208"/>
    </source>
</evidence>
<dbReference type="Gene3D" id="3.30.70.920">
    <property type="match status" value="1"/>
</dbReference>
<sequence>MNNLDTALLNLLIKDGRASFADIARQLNISRTHARDRVQAMIESGLIEQFTAVINPEKLGKTVSSFIDLKVAPNAIEDIAEDLASKPEVVSLYIMTDLQSLHIHTLTDSTETFHAFVSTHLFSNPQILSVASSSLLKRVKHRRGGARL</sequence>
<accession>G6YVK9</accession>
<evidence type="ECO:0000256" key="1">
    <source>
        <dbReference type="ARBA" id="ARBA00023015"/>
    </source>
</evidence>
<dbReference type="PRINTS" id="PR00033">
    <property type="entry name" value="HTHASNC"/>
</dbReference>
<dbReference type="EMBL" id="AGTR01000060">
    <property type="protein sequence ID" value="EHJ03686.1"/>
    <property type="molecule type" value="Genomic_DNA"/>
</dbReference>
<dbReference type="PROSITE" id="PS00519">
    <property type="entry name" value="HTH_ASNC_1"/>
    <property type="match status" value="1"/>
</dbReference>
<protein>
    <submittedName>
        <fullName evidence="5">Transcriptional regulator, AsnC family</fullName>
    </submittedName>
</protein>
<dbReference type="Pfam" id="PF01037">
    <property type="entry name" value="AsnC_trans_reg"/>
    <property type="match status" value="1"/>
</dbReference>
<evidence type="ECO:0000259" key="4">
    <source>
        <dbReference type="PROSITE" id="PS50956"/>
    </source>
</evidence>
<dbReference type="GO" id="GO:0005829">
    <property type="term" value="C:cytosol"/>
    <property type="evidence" value="ECO:0007669"/>
    <property type="project" value="TreeGrafter"/>
</dbReference>
<dbReference type="InterPro" id="IPR011008">
    <property type="entry name" value="Dimeric_a/b-barrel"/>
</dbReference>
<dbReference type="InterPro" id="IPR019885">
    <property type="entry name" value="Tscrpt_reg_HTH_AsnC-type_CS"/>
</dbReference>
<dbReference type="AlphaFoldDB" id="G6YVK9"/>
<organism evidence="5 6">
    <name type="scientific">Marinobacter manganoxydans MnI7-9</name>
    <dbReference type="NCBI Taxonomy" id="1094979"/>
    <lineage>
        <taxon>Bacteria</taxon>
        <taxon>Pseudomonadati</taxon>
        <taxon>Pseudomonadota</taxon>
        <taxon>Gammaproteobacteria</taxon>
        <taxon>Pseudomonadales</taxon>
        <taxon>Marinobacteraceae</taxon>
        <taxon>Marinobacter</taxon>
    </lineage>
</organism>
<gene>
    <name evidence="5" type="ORF">KYE_14542</name>
</gene>
<dbReference type="InterPro" id="IPR000485">
    <property type="entry name" value="AsnC-type_HTH_dom"/>
</dbReference>
<name>G6YVK9_9GAMM</name>
<dbReference type="InterPro" id="IPR036388">
    <property type="entry name" value="WH-like_DNA-bd_sf"/>
</dbReference>
<dbReference type="InterPro" id="IPR036390">
    <property type="entry name" value="WH_DNA-bd_sf"/>
</dbReference>
<dbReference type="InterPro" id="IPR019887">
    <property type="entry name" value="Tscrpt_reg_AsnC/Lrp_C"/>
</dbReference>
<feature type="domain" description="HTH asnC-type" evidence="4">
    <location>
        <begin position="1"/>
        <end position="62"/>
    </location>
</feature>
<evidence type="ECO:0000256" key="3">
    <source>
        <dbReference type="ARBA" id="ARBA00023163"/>
    </source>
</evidence>
<keyword evidence="1" id="KW-0805">Transcription regulation</keyword>
<dbReference type="SUPFAM" id="SSF46785">
    <property type="entry name" value="Winged helix' DNA-binding domain"/>
    <property type="match status" value="1"/>
</dbReference>
<keyword evidence="2" id="KW-0238">DNA-binding</keyword>
<dbReference type="PATRIC" id="fig|1094979.3.peg.2814"/>
<dbReference type="GO" id="GO:0043200">
    <property type="term" value="P:response to amino acid"/>
    <property type="evidence" value="ECO:0007669"/>
    <property type="project" value="TreeGrafter"/>
</dbReference>
<dbReference type="RefSeq" id="WP_008174591.1">
    <property type="nucleotide sequence ID" value="NZ_AGTR01000060.1"/>
</dbReference>
<keyword evidence="3" id="KW-0804">Transcription</keyword>
<evidence type="ECO:0000256" key="2">
    <source>
        <dbReference type="ARBA" id="ARBA00023125"/>
    </source>
</evidence>
<evidence type="ECO:0000313" key="5">
    <source>
        <dbReference type="EMBL" id="EHJ03686.1"/>
    </source>
</evidence>
<dbReference type="SMART" id="SM00344">
    <property type="entry name" value="HTH_ASNC"/>
    <property type="match status" value="1"/>
</dbReference>
<dbReference type="PROSITE" id="PS50956">
    <property type="entry name" value="HTH_ASNC_2"/>
    <property type="match status" value="1"/>
</dbReference>
<dbReference type="InterPro" id="IPR019888">
    <property type="entry name" value="Tscrpt_reg_AsnC-like"/>
</dbReference>
<dbReference type="PANTHER" id="PTHR30154:SF34">
    <property type="entry name" value="TRANSCRIPTIONAL REGULATOR AZLB"/>
    <property type="match status" value="1"/>
</dbReference>
<dbReference type="GO" id="GO:0043565">
    <property type="term" value="F:sequence-specific DNA binding"/>
    <property type="evidence" value="ECO:0007669"/>
    <property type="project" value="InterPro"/>
</dbReference>
<dbReference type="PANTHER" id="PTHR30154">
    <property type="entry name" value="LEUCINE-RESPONSIVE REGULATORY PROTEIN"/>
    <property type="match status" value="1"/>
</dbReference>
<reference evidence="5 6" key="1">
    <citation type="journal article" date="2012" name="J. Bacteriol.">
        <title>Genome sequence of deep-sea manganese-oxidizing bacterium Marinobacter manganoxydans MnI7-9.</title>
        <authorList>
            <person name="Wang H."/>
            <person name="Li H."/>
            <person name="Shao Z."/>
            <person name="Liao S."/>
            <person name="Johnstone L."/>
            <person name="Rensing C."/>
            <person name="Wang G."/>
        </authorList>
    </citation>
    <scope>NUCLEOTIDE SEQUENCE [LARGE SCALE GENOMIC DNA]</scope>
    <source>
        <strain evidence="5 6">MnI7-9</strain>
    </source>
</reference>
<dbReference type="Proteomes" id="UP000003208">
    <property type="component" value="Unassembled WGS sequence"/>
</dbReference>